<dbReference type="InterPro" id="IPR005939">
    <property type="entry name" value="BLH_phosphatase-like"/>
</dbReference>
<evidence type="ECO:0000313" key="3">
    <source>
        <dbReference type="Proteomes" id="UP000011717"/>
    </source>
</evidence>
<name>M2TNT5_9SPHN</name>
<sequence length="142" mass="14693">MDVRELDGSVAAAPQITVEEVAQARARGFRSIVNNRPDAEEPGQPSGAEIEAAAHAAGLSYAHVPLGREPISAAHIEAMHAALEAAERPALLYCRSGTRSTVLWALASAANGADPAALTDMAAEAGYDLSPYAELMASLASR</sequence>
<dbReference type="Gene3D" id="3.90.190.10">
    <property type="entry name" value="Protein tyrosine phosphatase superfamily"/>
    <property type="match status" value="1"/>
</dbReference>
<dbReference type="InterPro" id="IPR029021">
    <property type="entry name" value="Prot-tyrosine_phosphatase-like"/>
</dbReference>
<dbReference type="RefSeq" id="WP_008601079.1">
    <property type="nucleotide sequence ID" value="NZ_AMRV01000003.1"/>
</dbReference>
<dbReference type="EMBL" id="AMRV01000003">
    <property type="protein sequence ID" value="EMD83386.1"/>
    <property type="molecule type" value="Genomic_DNA"/>
</dbReference>
<comment type="caution">
    <text evidence="2">The sequence shown here is derived from an EMBL/GenBank/DDBJ whole genome shotgun (WGS) entry which is preliminary data.</text>
</comment>
<dbReference type="AlphaFoldDB" id="M2TNT5"/>
<dbReference type="GO" id="GO:0016787">
    <property type="term" value="F:hydrolase activity"/>
    <property type="evidence" value="ECO:0007669"/>
    <property type="project" value="InterPro"/>
</dbReference>
<evidence type="ECO:0000259" key="1">
    <source>
        <dbReference type="Pfam" id="PF04273"/>
    </source>
</evidence>
<protein>
    <submittedName>
        <fullName evidence="2">Sulfide-quinone reductase</fullName>
    </submittedName>
</protein>
<accession>M2TNT5</accession>
<reference evidence="2 3" key="1">
    <citation type="journal article" date="2013" name="Genome Announc.">
        <title>Draft Genome Sequence of Strain JLT2015T, Belonging to the Family Sphingomonadaceae of the Alphaproteobacteria.</title>
        <authorList>
            <person name="Tang K."/>
            <person name="Liu K."/>
            <person name="Li S."/>
            <person name="Jiao N."/>
        </authorList>
    </citation>
    <scope>NUCLEOTIDE SEQUENCE [LARGE SCALE GENOMIC DNA]</scope>
    <source>
        <strain evidence="2 3">JLT2015</strain>
    </source>
</reference>
<proteinExistence type="predicted"/>
<keyword evidence="3" id="KW-1185">Reference proteome</keyword>
<dbReference type="OrthoDB" id="9805710at2"/>
<dbReference type="NCBIfam" id="TIGR01244">
    <property type="entry name" value="TIGR01244 family sulfur transferase"/>
    <property type="match status" value="1"/>
</dbReference>
<feature type="domain" description="Beta-lactamase hydrolase-like protein phosphatase-like" evidence="1">
    <location>
        <begin position="2"/>
        <end position="109"/>
    </location>
</feature>
<dbReference type="Pfam" id="PF04273">
    <property type="entry name" value="BLH_phosphatase"/>
    <property type="match status" value="1"/>
</dbReference>
<organism evidence="2 3">
    <name type="scientific">Pacificimonas flava</name>
    <dbReference type="NCBI Taxonomy" id="1234595"/>
    <lineage>
        <taxon>Bacteria</taxon>
        <taxon>Pseudomonadati</taxon>
        <taxon>Pseudomonadota</taxon>
        <taxon>Alphaproteobacteria</taxon>
        <taxon>Sphingomonadales</taxon>
        <taxon>Sphingosinicellaceae</taxon>
        <taxon>Pacificimonas</taxon>
    </lineage>
</organism>
<dbReference type="Proteomes" id="UP000011717">
    <property type="component" value="Unassembled WGS sequence"/>
</dbReference>
<gene>
    <name evidence="2" type="ORF">C725_1287</name>
</gene>
<evidence type="ECO:0000313" key="2">
    <source>
        <dbReference type="EMBL" id="EMD83386.1"/>
    </source>
</evidence>